<accession>A0A3G1IW31</accession>
<dbReference type="NCBIfam" id="NF002712">
    <property type="entry name" value="PRK02542.1"/>
    <property type="match status" value="1"/>
</dbReference>
<gene>
    <name evidence="9 10" type="primary">ycf4</name>
</gene>
<comment type="similarity">
    <text evidence="3 9">Belongs to the Ycf4 family.</text>
</comment>
<dbReference type="InterPro" id="IPR003359">
    <property type="entry name" value="PSI_Ycf4_assembly"/>
</dbReference>
<geneLocation type="plastid" evidence="10"/>
<keyword evidence="7 9" id="KW-1133">Transmembrane helix</keyword>
<evidence type="ECO:0000256" key="1">
    <source>
        <dbReference type="ARBA" id="ARBA00002862"/>
    </source>
</evidence>
<keyword evidence="5 9" id="KW-0602">Photosynthesis</keyword>
<evidence type="ECO:0000256" key="4">
    <source>
        <dbReference type="ARBA" id="ARBA00015395"/>
    </source>
</evidence>
<evidence type="ECO:0000256" key="8">
    <source>
        <dbReference type="ARBA" id="ARBA00023136"/>
    </source>
</evidence>
<keyword evidence="8 9" id="KW-0472">Membrane</keyword>
<feature type="transmembrane region" description="Helical" evidence="9">
    <location>
        <begin position="70"/>
        <end position="95"/>
    </location>
</feature>
<evidence type="ECO:0000256" key="3">
    <source>
        <dbReference type="ARBA" id="ARBA00008198"/>
    </source>
</evidence>
<feature type="transmembrane region" description="Helical" evidence="9">
    <location>
        <begin position="26"/>
        <end position="50"/>
    </location>
</feature>
<sequence length="191" mass="21427">MNKYKSEININSSSIRRDTILGSRRLSNYIIGLIMLIGSLGFLLAGISSYSKTNLLILTDVTQLPFFPQGLTLTLYGSLGFIFDCYLWLLILWNVGAGYNEFNKEIGFISIFRWGFPGKNRRIKIVCPIADAQTIRVEVKQGINPKRSIILKIKGYREIELTGVGEPIPLSTLEYDASNLANFLEIPVEAS</sequence>
<dbReference type="GO" id="GO:0009522">
    <property type="term" value="C:photosystem I"/>
    <property type="evidence" value="ECO:0007669"/>
    <property type="project" value="InterPro"/>
</dbReference>
<evidence type="ECO:0000256" key="7">
    <source>
        <dbReference type="ARBA" id="ARBA00022989"/>
    </source>
</evidence>
<evidence type="ECO:0000256" key="6">
    <source>
        <dbReference type="ARBA" id="ARBA00022692"/>
    </source>
</evidence>
<keyword evidence="6 9" id="KW-0812">Transmembrane</keyword>
<dbReference type="HAMAP" id="MF_00437">
    <property type="entry name" value="Ycf4"/>
    <property type="match status" value="1"/>
</dbReference>
<dbReference type="Pfam" id="PF02392">
    <property type="entry name" value="Ycf4"/>
    <property type="match status" value="1"/>
</dbReference>
<organism evidence="10">
    <name type="scientific">Gloeochaete wittrockiana</name>
    <dbReference type="NCBI Taxonomy" id="38269"/>
    <lineage>
        <taxon>Eukaryota</taxon>
        <taxon>Glaucocystophyceae</taxon>
        <taxon>Gloeochaetales</taxon>
        <taxon>Gloeochaetaceae</taxon>
        <taxon>Gloeochaete</taxon>
    </lineage>
</organism>
<comment type="function">
    <text evidence="1 9">Seems to be required for the assembly of the photosystem I complex.</text>
</comment>
<proteinExistence type="inferred from homology"/>
<comment type="subcellular location">
    <subcellularLocation>
        <location evidence="9">Cellular thylakoid membrane</location>
        <topology evidence="9">Multi-pass membrane protein</topology>
    </subcellularLocation>
    <subcellularLocation>
        <location evidence="2">Membrane</location>
        <topology evidence="2">Multi-pass membrane protein</topology>
    </subcellularLocation>
</comment>
<dbReference type="GeneID" id="38572748"/>
<dbReference type="AlphaFoldDB" id="A0A3G1IW31"/>
<reference evidence="10" key="1">
    <citation type="submission" date="2017-05" db="EMBL/GenBank/DDBJ databases">
        <title>Plastid comparative genomics reveals ancient divergence between Glaucophyte genera.</title>
        <authorList>
            <person name="Figueroa-Martinez F.J."/>
            <person name="Jackson C."/>
            <person name="Reyes-Prieto A."/>
        </authorList>
    </citation>
    <scope>NUCLEOTIDE SEQUENCE</scope>
    <source>
        <strain evidence="10">SAG 46.84</strain>
    </source>
</reference>
<evidence type="ECO:0000256" key="2">
    <source>
        <dbReference type="ARBA" id="ARBA00004141"/>
    </source>
</evidence>
<evidence type="ECO:0000256" key="5">
    <source>
        <dbReference type="ARBA" id="ARBA00022531"/>
    </source>
</evidence>
<dbReference type="GO" id="GO:0042651">
    <property type="term" value="C:thylakoid membrane"/>
    <property type="evidence" value="ECO:0007669"/>
    <property type="project" value="UniProtKB-UniRule"/>
</dbReference>
<dbReference type="RefSeq" id="YP_009546203.1">
    <property type="nucleotide sequence ID" value="NC_040153.1"/>
</dbReference>
<keyword evidence="10" id="KW-0934">Plastid</keyword>
<evidence type="ECO:0000256" key="9">
    <source>
        <dbReference type="HAMAP-Rule" id="MF_00437"/>
    </source>
</evidence>
<dbReference type="GO" id="GO:0015979">
    <property type="term" value="P:photosynthesis"/>
    <property type="evidence" value="ECO:0007669"/>
    <property type="project" value="UniProtKB-UniRule"/>
</dbReference>
<keyword evidence="9" id="KW-0793">Thylakoid</keyword>
<name>A0A3G1IW31_9EUKA</name>
<protein>
    <recommendedName>
        <fullName evidence="4 9">Photosystem I assembly protein Ycf4</fullName>
    </recommendedName>
</protein>
<dbReference type="EMBL" id="MF167426">
    <property type="protein sequence ID" value="ASQ40264.1"/>
    <property type="molecule type" value="Genomic_DNA"/>
</dbReference>
<evidence type="ECO:0000313" key="10">
    <source>
        <dbReference type="EMBL" id="ASQ40264.1"/>
    </source>
</evidence>